<keyword evidence="3" id="KW-1185">Reference proteome</keyword>
<evidence type="ECO:0000313" key="2">
    <source>
        <dbReference type="EMBL" id="SMH66080.1"/>
    </source>
</evidence>
<dbReference type="EMBL" id="LT841305">
    <property type="protein sequence ID" value="SMH66080.1"/>
    <property type="molecule type" value="Genomic_DNA"/>
</dbReference>
<dbReference type="EMBL" id="CCCS020000052">
    <property type="protein sequence ID" value="CDQ11636.1"/>
    <property type="molecule type" value="Genomic_DNA"/>
</dbReference>
<evidence type="ECO:0000313" key="1">
    <source>
        <dbReference type="EMBL" id="CDQ11636.1"/>
    </source>
</evidence>
<gene>
    <name evidence="2" type="ORF">AFERRI_20869</name>
    <name evidence="1" type="ORF">AFERRI_560185</name>
</gene>
<proteinExistence type="predicted"/>
<evidence type="ECO:0000313" key="3">
    <source>
        <dbReference type="Proteomes" id="UP000193925"/>
    </source>
</evidence>
<reference evidence="1" key="2">
    <citation type="submission" date="2014-07" db="EMBL/GenBank/DDBJ databases">
        <title>Initial genome analysis of the psychrotolerant acidophile Acidithiobacillus ferrivorans CF27: insights into iron and sulfur oxidation pathways and into biofilm formation.</title>
        <authorList>
            <person name="Talla E."/>
            <person name="Hedrich S."/>
            <person name="Mangenot S."/>
            <person name="Ji B."/>
            <person name="Johnson D.B."/>
            <person name="Barbe V."/>
            <person name="Bonnefoy V."/>
        </authorList>
    </citation>
    <scope>NUCLEOTIDE SEQUENCE [LARGE SCALE GENOMIC DNA]</scope>
    <source>
        <strain evidence="1">CF27</strain>
    </source>
</reference>
<dbReference type="AlphaFoldDB" id="A0A060UTJ0"/>
<name>A0A060UTJ0_9PROT</name>
<organism evidence="1">
    <name type="scientific">Acidithiobacillus ferrivorans</name>
    <dbReference type="NCBI Taxonomy" id="160808"/>
    <lineage>
        <taxon>Bacteria</taxon>
        <taxon>Pseudomonadati</taxon>
        <taxon>Pseudomonadota</taxon>
        <taxon>Acidithiobacillia</taxon>
        <taxon>Acidithiobacillales</taxon>
        <taxon>Acidithiobacillaceae</taxon>
        <taxon>Acidithiobacillus</taxon>
    </lineage>
</organism>
<dbReference type="Proteomes" id="UP000193925">
    <property type="component" value="Chromosome AFERRI"/>
</dbReference>
<protein>
    <submittedName>
        <fullName evidence="1">Uncharacterized protein</fullName>
    </submittedName>
</protein>
<reference evidence="1" key="1">
    <citation type="submission" date="2014-03" db="EMBL/GenBank/DDBJ databases">
        <authorList>
            <person name="Genoscope - CEA"/>
        </authorList>
    </citation>
    <scope>NUCLEOTIDE SEQUENCE [LARGE SCALE GENOMIC DNA]</scope>
    <source>
        <strain evidence="1">CF27</strain>
    </source>
</reference>
<accession>A0A060UTJ0</accession>
<reference evidence="2 3" key="3">
    <citation type="submission" date="2017-03" db="EMBL/GenBank/DDBJ databases">
        <authorList>
            <person name="Regsiter A."/>
            <person name="William W."/>
        </authorList>
    </citation>
    <scope>NUCLEOTIDE SEQUENCE [LARGE SCALE GENOMIC DNA]</scope>
    <source>
        <strain evidence="2">PRJEB5721</strain>
    </source>
</reference>
<sequence>MPLVSVLPISVSTLAQGPWEAIDQLVNQLGRVLGRTPIASGAGGCLNRTFYGERVIYSPIKALPCKKRAWKRA</sequence>